<accession>A0ABX2XHZ9</accession>
<dbReference type="EMBL" id="LVEN01000046">
    <property type="protein sequence ID" value="OCB69645.1"/>
    <property type="molecule type" value="Genomic_DNA"/>
</dbReference>
<keyword evidence="2" id="KW-1185">Reference proteome</keyword>
<dbReference type="Proteomes" id="UP000093343">
    <property type="component" value="Unassembled WGS sequence"/>
</dbReference>
<evidence type="ECO:0000313" key="2">
    <source>
        <dbReference type="Proteomes" id="UP000093343"/>
    </source>
</evidence>
<proteinExistence type="predicted"/>
<gene>
    <name evidence="1" type="ORF">FLP_23510</name>
</gene>
<organism evidence="1 2">
    <name type="scientific">Flavobacterium piscis</name>
    <dbReference type="NCBI Taxonomy" id="1114874"/>
    <lineage>
        <taxon>Bacteria</taxon>
        <taxon>Pseudomonadati</taxon>
        <taxon>Bacteroidota</taxon>
        <taxon>Flavobacteriia</taxon>
        <taxon>Flavobacteriales</taxon>
        <taxon>Flavobacteriaceae</taxon>
        <taxon>Flavobacterium</taxon>
    </lineage>
</organism>
<dbReference type="SUPFAM" id="SSF69304">
    <property type="entry name" value="Tricorn protease N-terminal domain"/>
    <property type="match status" value="1"/>
</dbReference>
<comment type="caution">
    <text evidence="1">The sequence shown here is derived from an EMBL/GenBank/DDBJ whole genome shotgun (WGS) entry which is preliminary data.</text>
</comment>
<name>A0ABX2XHZ9_9FLAO</name>
<reference evidence="2" key="1">
    <citation type="submission" date="2016-03" db="EMBL/GenBank/DDBJ databases">
        <title>Draft genome sequence of Paenibacillus glacialis DSM 22343.</title>
        <authorList>
            <person name="Shin S.-K."/>
            <person name="Yi H."/>
        </authorList>
    </citation>
    <scope>NUCLEOTIDE SEQUENCE [LARGE SCALE GENOMIC DNA]</scope>
    <source>
        <strain evidence="2">CCUG 60099</strain>
    </source>
</reference>
<evidence type="ECO:0000313" key="1">
    <source>
        <dbReference type="EMBL" id="OCB69645.1"/>
    </source>
</evidence>
<sequence length="492" mass="57402">MKKLIFFFLLLYQSILFSQTVLNTYPLILNNPLGNGQALNVEDVKTHDIYVFAADDKKITILKYNKSLFLANQFSDTLRHVEDRTLIGHSISEDGNPTLYWSSQNRRNLRIIKYYLETKTSRALNFDFPENIEYFVTTFQKDNIFYIIAKEKNQQHLLLYEFQNGKCEIKMFDFSGIAFQNEKGQKFTFSSFIRYFPLQKMESGDFNSLDKTSGLNKMYVTEDHILLTFDYNSKKTQVMSLNMESGEITEKNFEQPVSKNPSKSSNSFYSQNKLFQVKASKDEFLFEIKDFDSQKSIKSVSISKNDTIRFKNSPIFLQVNNEKPQELKTTGKFLKQLANLNVGVSVFKNNNNNVVTFGGFIEHIFSSVAYSPFDMSLRDFDDMGIQQYSQSKMVSFDALLNANYEFVNNPQQEPLAIDNIFYFLSINKNVSLQNILKLKNYYILSYYDNALKQFVLRKFTDGFIREDNGNPIMNKSQFSRPAKFEKLKFIEN</sequence>
<dbReference type="RefSeq" id="WP_065451912.1">
    <property type="nucleotide sequence ID" value="NZ_LVEN01000046.1"/>
</dbReference>
<protein>
    <submittedName>
        <fullName evidence="1">Uncharacterized protein</fullName>
    </submittedName>
</protein>